<reference evidence="7 8" key="1">
    <citation type="journal article" date="2017" name="Curr. Biol.">
        <title>Genome architecture and evolution of a unichromosomal asexual nematode.</title>
        <authorList>
            <person name="Fradin H."/>
            <person name="Zegar C."/>
            <person name="Gutwein M."/>
            <person name="Lucas J."/>
            <person name="Kovtun M."/>
            <person name="Corcoran D."/>
            <person name="Baugh L.R."/>
            <person name="Kiontke K."/>
            <person name="Gunsalus K."/>
            <person name="Fitch D.H."/>
            <person name="Piano F."/>
        </authorList>
    </citation>
    <scope>NUCLEOTIDE SEQUENCE [LARGE SCALE GENOMIC DNA]</scope>
    <source>
        <strain evidence="7">PF1309</strain>
    </source>
</reference>
<keyword evidence="8" id="KW-1185">Reference proteome</keyword>
<dbReference type="Pfam" id="PF10317">
    <property type="entry name" value="7TM_GPCR_Srd"/>
    <property type="match status" value="1"/>
</dbReference>
<organism evidence="7 8">
    <name type="scientific">Diploscapter pachys</name>
    <dbReference type="NCBI Taxonomy" id="2018661"/>
    <lineage>
        <taxon>Eukaryota</taxon>
        <taxon>Metazoa</taxon>
        <taxon>Ecdysozoa</taxon>
        <taxon>Nematoda</taxon>
        <taxon>Chromadorea</taxon>
        <taxon>Rhabditida</taxon>
        <taxon>Rhabditina</taxon>
        <taxon>Rhabditomorpha</taxon>
        <taxon>Rhabditoidea</taxon>
        <taxon>Rhabditidae</taxon>
        <taxon>Diploscapter</taxon>
    </lineage>
</organism>
<accession>A0A2A2KKU4</accession>
<feature type="transmembrane region" description="Helical" evidence="6">
    <location>
        <begin position="6"/>
        <end position="28"/>
    </location>
</feature>
<evidence type="ECO:0000256" key="6">
    <source>
        <dbReference type="SAM" id="Phobius"/>
    </source>
</evidence>
<feature type="transmembrane region" description="Helical" evidence="6">
    <location>
        <begin position="146"/>
        <end position="168"/>
    </location>
</feature>
<comment type="caution">
    <text evidence="7">The sequence shown here is derived from an EMBL/GenBank/DDBJ whole genome shotgun (WGS) entry which is preliminary data.</text>
</comment>
<evidence type="ECO:0000256" key="4">
    <source>
        <dbReference type="ARBA" id="ARBA00022989"/>
    </source>
</evidence>
<dbReference type="EMBL" id="LIAE01008319">
    <property type="protein sequence ID" value="PAV74581.1"/>
    <property type="molecule type" value="Genomic_DNA"/>
</dbReference>
<feature type="transmembrane region" description="Helical" evidence="6">
    <location>
        <begin position="98"/>
        <end position="119"/>
    </location>
</feature>
<evidence type="ECO:0000313" key="8">
    <source>
        <dbReference type="Proteomes" id="UP000218231"/>
    </source>
</evidence>
<keyword evidence="4 6" id="KW-1133">Transmembrane helix</keyword>
<comment type="similarity">
    <text evidence="2">Belongs to the nematode receptor-like protein srd family.</text>
</comment>
<dbReference type="GO" id="GO:0016020">
    <property type="term" value="C:membrane"/>
    <property type="evidence" value="ECO:0007669"/>
    <property type="project" value="UniProtKB-SubCell"/>
</dbReference>
<gene>
    <name evidence="7" type="ORF">WR25_26825</name>
</gene>
<dbReference type="InterPro" id="IPR050920">
    <property type="entry name" value="Nematode_rcpt-like_delta"/>
</dbReference>
<dbReference type="PANTHER" id="PTHR22945:SF16">
    <property type="entry name" value="SERPENTINE RECEPTOR CLASS DELTA-32"/>
    <property type="match status" value="1"/>
</dbReference>
<evidence type="ECO:0000313" key="7">
    <source>
        <dbReference type="EMBL" id="PAV74581.1"/>
    </source>
</evidence>
<proteinExistence type="inferred from homology"/>
<protein>
    <recommendedName>
        <fullName evidence="9">G-protein coupled receptors family 1 profile domain-containing protein</fullName>
    </recommendedName>
</protein>
<dbReference type="Proteomes" id="UP000218231">
    <property type="component" value="Unassembled WGS sequence"/>
</dbReference>
<dbReference type="PANTHER" id="PTHR22945">
    <property type="entry name" value="SERPENTINE RECEPTOR, CLASS D DELTA"/>
    <property type="match status" value="1"/>
</dbReference>
<evidence type="ECO:0000256" key="2">
    <source>
        <dbReference type="ARBA" id="ARBA00009166"/>
    </source>
</evidence>
<dbReference type="AlphaFoldDB" id="A0A2A2KKU4"/>
<keyword evidence="3 6" id="KW-0812">Transmembrane</keyword>
<keyword evidence="5 6" id="KW-0472">Membrane</keyword>
<evidence type="ECO:0008006" key="9">
    <source>
        <dbReference type="Google" id="ProtNLM"/>
    </source>
</evidence>
<dbReference type="SUPFAM" id="SSF81321">
    <property type="entry name" value="Family A G protein-coupled receptor-like"/>
    <property type="match status" value="1"/>
</dbReference>
<dbReference type="InterPro" id="IPR019421">
    <property type="entry name" value="7TM_GPCR_serpentine_rcpt_Srd"/>
</dbReference>
<dbReference type="OrthoDB" id="5873607at2759"/>
<name>A0A2A2KKU4_9BILA</name>
<evidence type="ECO:0000256" key="1">
    <source>
        <dbReference type="ARBA" id="ARBA00004141"/>
    </source>
</evidence>
<sequence length="266" mass="29868">MIRKLIIFAVGMGVNSFISIMLSMIFRCVVLTASHFPKSLAYAMCLGGALIPTAMTISLWDIKCSHDPEENERFTKGAVKNLENYKVVVGCDITQPSIMLGIFCASLLLIPVYGVMYYCRWRILKFIDRPTTCISSSVTYNNVRRLVRALTVQSIVPLFTIFPASLAYTTTQFGLLQTDAYSYFIISALSSSCCIDPIVTIFYVLPFRRFTLLLFKGYDEERVSLYSGDRSRSRSRSSFIFGKRSASVNSKLVTRARLVSGPTNSF</sequence>
<feature type="transmembrane region" description="Helical" evidence="6">
    <location>
        <begin position="40"/>
        <end position="60"/>
    </location>
</feature>
<evidence type="ECO:0000256" key="5">
    <source>
        <dbReference type="ARBA" id="ARBA00023136"/>
    </source>
</evidence>
<feature type="transmembrane region" description="Helical" evidence="6">
    <location>
        <begin position="180"/>
        <end position="205"/>
    </location>
</feature>
<evidence type="ECO:0000256" key="3">
    <source>
        <dbReference type="ARBA" id="ARBA00022692"/>
    </source>
</evidence>
<comment type="subcellular location">
    <subcellularLocation>
        <location evidence="1">Membrane</location>
        <topology evidence="1">Multi-pass membrane protein</topology>
    </subcellularLocation>
</comment>